<protein>
    <submittedName>
        <fullName evidence="1">Uncharacterized protein</fullName>
    </submittedName>
</protein>
<accession>A0PAB4</accession>
<name>A0PAB4_IPOTF</name>
<dbReference type="AlphaFoldDB" id="A0PAB4"/>
<reference evidence="1" key="1">
    <citation type="journal article" date="2007" name="Sex. Plant Reprod.">
        <title>Physical size of the S locus region defined by genetic recombination and genome sequencing in Ipomoea trifida, Convolvulaceae.</title>
        <authorList>
            <person name="Rahman M.H."/>
            <person name="Tsuchiya T."/>
            <person name="Suwabe K."/>
            <person name="Kohori J."/>
            <person name="Tomita R.N."/>
            <person name="Kagaya Y."/>
            <person name="Kobayashi I."/>
            <person name="Kakeda K."/>
            <person name="Kowyama Y."/>
        </authorList>
    </citation>
    <scope>NUCLEOTIDE SEQUENCE</scope>
</reference>
<proteinExistence type="predicted"/>
<organism evidence="1">
    <name type="scientific">Ipomoea trifida</name>
    <name type="common">Morning glory</name>
    <dbReference type="NCBI Taxonomy" id="35884"/>
    <lineage>
        <taxon>Eukaryota</taxon>
        <taxon>Viridiplantae</taxon>
        <taxon>Streptophyta</taxon>
        <taxon>Embryophyta</taxon>
        <taxon>Tracheophyta</taxon>
        <taxon>Spermatophyta</taxon>
        <taxon>Magnoliopsida</taxon>
        <taxon>eudicotyledons</taxon>
        <taxon>Gunneridae</taxon>
        <taxon>Pentapetalae</taxon>
        <taxon>asterids</taxon>
        <taxon>lamiids</taxon>
        <taxon>Solanales</taxon>
        <taxon>Convolvulaceae</taxon>
        <taxon>Ipomoeeae</taxon>
        <taxon>Ipomoea</taxon>
    </lineage>
</organism>
<evidence type="ECO:0000313" key="1">
    <source>
        <dbReference type="EMBL" id="BAF37777.1"/>
    </source>
</evidence>
<dbReference type="EMBL" id="AB263748">
    <property type="protein sequence ID" value="BAF37777.1"/>
    <property type="molecule type" value="Genomic_DNA"/>
</dbReference>
<sequence>MDKIVNERGVKTRWTVLPLNSTVQVRPPSLWEAQELAQRKSSLVGIKPALSRNFPHKESS</sequence>